<dbReference type="Proteomes" id="UP001732700">
    <property type="component" value="Chromosome 3D"/>
</dbReference>
<dbReference type="EnsemblPlants" id="AVESA.00010b.r2.3DG0526260.1">
    <property type="protein sequence ID" value="AVESA.00010b.r2.3DG0526260.1.CDS"/>
    <property type="gene ID" value="AVESA.00010b.r2.3DG0526260"/>
</dbReference>
<sequence>MATSSPPHPPQSLSAGGGGHISLFLDTDLGTHLALNVAADSSICGLKSQVAVEHAAAFPDLGTVSVKSFQVLRKGAMYHLSDSMVVRSAFAKVKAGYFLHVKMTAAETDTRYCRDEGRRKSSAKLPTILEGGEDAAVLVNVHAHDVHLPSSSKRNIERNSTQVSMATDVRTISVLAIDNSESYKQGKKHGDQTEGVYVNSTSVANINGLANQSNVTLVGKEVHAREEDLMHNVGDRELGFVSGDKQMGIREETLGELHALDDLSQEKGRKKARVTGSFDTSAVDPIRETYDSRTRDVETNTNSCEVLSNTSFQQEMDGNVKEDSVQLENPIITGKNKKRKKSILVTSKDVSARQMTGPSTGAVEVPKTIGDCASDIEMTSRDKTKAIPADMLLSSSPLNSVSQVTKHVQLGTDAQATSDLAADQSNIGLVHEGYRNLVVGDISISTCKVVAGEEKSAEGISDGDHDENAVDACKDFLETVDNISQEKNCKKSKKASSVGLTSMGTAEAKDQCRYSEKAGKSDIISTQQEIVNDPYKRQTASNLKQGDCKENPNDDVKRKKKRRHNTESSNDVPTQDVTKSSGFIMNASSTENTSTHCLDAKQITLGNIGEETADEKNQCRLENVVEPVIVSNQGADVNDPSNGAVIPEGSSDAVEPNDYVAVHPDNSKINFIDHFNPSATNGPSDSAKNNDDTIREVVKGKKKSKRKADTESQHAGSIEPNDLPASDVHTDKTRLADHFGTGNVGVPSVSAENMNREDGNVKKAKEKKKSKTKPDLLKPKSQNPNGGNQDTDNCTQDLMHSDAQTGRIEHDYANENTDKVIQNGSMLQQETENATRDSTLEKNPHLSMFGADSKTDLLIEKDHAHISKEQRSSTSQTKRHAKSTNNDVSIDGRTSINPNAVSNPVQSFPMSPQASNESAYGTPAANKFRVAVRKVPRKIYEQVKGKSKKDSKRGTGTIFDDTISESSDEVLNTMGEKAAMENSSSTSAGSGISSAAWDGGEVPDDDDIVSLSQKSDIHSILRGSRSYKKARLKPTEPLDDTEVPDSQPLF</sequence>
<evidence type="ECO:0000313" key="1">
    <source>
        <dbReference type="EnsemblPlants" id="AVESA.00010b.r2.3DG0526260.1.CDS"/>
    </source>
</evidence>
<name>A0ACD5W0C2_AVESA</name>
<protein>
    <submittedName>
        <fullName evidence="1">Uncharacterized protein</fullName>
    </submittedName>
</protein>
<evidence type="ECO:0000313" key="2">
    <source>
        <dbReference type="Proteomes" id="UP001732700"/>
    </source>
</evidence>
<reference evidence="1" key="2">
    <citation type="submission" date="2025-09" db="UniProtKB">
        <authorList>
            <consortium name="EnsemblPlants"/>
        </authorList>
    </citation>
    <scope>IDENTIFICATION</scope>
</reference>
<organism evidence="1 2">
    <name type="scientific">Avena sativa</name>
    <name type="common">Oat</name>
    <dbReference type="NCBI Taxonomy" id="4498"/>
    <lineage>
        <taxon>Eukaryota</taxon>
        <taxon>Viridiplantae</taxon>
        <taxon>Streptophyta</taxon>
        <taxon>Embryophyta</taxon>
        <taxon>Tracheophyta</taxon>
        <taxon>Spermatophyta</taxon>
        <taxon>Magnoliopsida</taxon>
        <taxon>Liliopsida</taxon>
        <taxon>Poales</taxon>
        <taxon>Poaceae</taxon>
        <taxon>BOP clade</taxon>
        <taxon>Pooideae</taxon>
        <taxon>Poodae</taxon>
        <taxon>Poeae</taxon>
        <taxon>Poeae Chloroplast Group 1 (Aveneae type)</taxon>
        <taxon>Aveninae</taxon>
        <taxon>Avena</taxon>
    </lineage>
</organism>
<accession>A0ACD5W0C2</accession>
<proteinExistence type="predicted"/>
<reference evidence="1" key="1">
    <citation type="submission" date="2021-05" db="EMBL/GenBank/DDBJ databases">
        <authorList>
            <person name="Scholz U."/>
            <person name="Mascher M."/>
            <person name="Fiebig A."/>
        </authorList>
    </citation>
    <scope>NUCLEOTIDE SEQUENCE [LARGE SCALE GENOMIC DNA]</scope>
</reference>
<keyword evidence="2" id="KW-1185">Reference proteome</keyword>